<evidence type="ECO:0000313" key="2">
    <source>
        <dbReference type="Proteomes" id="UP000003378"/>
    </source>
</evidence>
<gene>
    <name evidence="1" type="ORF">HMPREF9397_0421</name>
</gene>
<reference evidence="1 2" key="1">
    <citation type="submission" date="2011-03" db="EMBL/GenBank/DDBJ databases">
        <authorList>
            <person name="Muzny D."/>
            <person name="Qin X."/>
            <person name="Deng J."/>
            <person name="Jiang H."/>
            <person name="Liu Y."/>
            <person name="Qu J."/>
            <person name="Song X.-Z."/>
            <person name="Zhang L."/>
            <person name="Thornton R."/>
            <person name="Coyle M."/>
            <person name="Francisco L."/>
            <person name="Jackson L."/>
            <person name="Javaid M."/>
            <person name="Korchina V."/>
            <person name="Kovar C."/>
            <person name="Mata R."/>
            <person name="Mathew T."/>
            <person name="Ngo R."/>
            <person name="Nguyen L."/>
            <person name="Nguyen N."/>
            <person name="Okwuonu G."/>
            <person name="Ongeri F."/>
            <person name="Pham C."/>
            <person name="Simmons D."/>
            <person name="Wilczek-Boney K."/>
            <person name="Hale W."/>
            <person name="Jakkamsetti A."/>
            <person name="Pham P."/>
            <person name="Ruth R."/>
            <person name="San Lucas F."/>
            <person name="Warren J."/>
            <person name="Zhang J."/>
            <person name="Zhao Z."/>
            <person name="Zhou C."/>
            <person name="Zhu D."/>
            <person name="Lee S."/>
            <person name="Bess C."/>
            <person name="Blankenburg K."/>
            <person name="Forbes L."/>
            <person name="Fu Q."/>
            <person name="Gubbala S."/>
            <person name="Hirani K."/>
            <person name="Jayaseelan J.C."/>
            <person name="Lara F."/>
            <person name="Munidasa M."/>
            <person name="Palculict T."/>
            <person name="Patil S."/>
            <person name="Pu L.-L."/>
            <person name="Saada N."/>
            <person name="Tang L."/>
            <person name="Weissenberger G."/>
            <person name="Zhu Y."/>
            <person name="Hemphill L."/>
            <person name="Shang Y."/>
            <person name="Youmans B."/>
            <person name="Ayvaz T."/>
            <person name="Ross M."/>
            <person name="Santibanez J."/>
            <person name="Aqrawi P."/>
            <person name="Gross S."/>
            <person name="Joshi V."/>
            <person name="Fowler G."/>
            <person name="Nazareth L."/>
            <person name="Reid J."/>
            <person name="Worley K."/>
            <person name="Petrosino J."/>
            <person name="Highlander S."/>
            <person name="Gibbs R."/>
        </authorList>
    </citation>
    <scope>NUCLEOTIDE SEQUENCE [LARGE SCALE GENOMIC DNA]</scope>
    <source>
        <strain evidence="1 2">SK1087</strain>
    </source>
</reference>
<sequence>MKIIKDYEFFYGLQSNDYKTVPDWAEKMLKMELVVCNQSPYRDIAAFQHVWLVKS</sequence>
<name>F3SGZ9_STRSA</name>
<evidence type="ECO:0000313" key="1">
    <source>
        <dbReference type="EMBL" id="EGG40607.1"/>
    </source>
</evidence>
<dbReference type="Proteomes" id="UP000003378">
    <property type="component" value="Unassembled WGS sequence"/>
</dbReference>
<comment type="caution">
    <text evidence="1">The sequence shown here is derived from an EMBL/GenBank/DDBJ whole genome shotgun (WGS) entry which is preliminary data.</text>
</comment>
<dbReference type="PATRIC" id="fig|888824.3.peg.412"/>
<dbReference type="HOGENOM" id="CLU_3030639_0_0_9"/>
<accession>F3SGZ9</accession>
<dbReference type="AlphaFoldDB" id="F3SGZ9"/>
<dbReference type="EMBL" id="AFDP01000004">
    <property type="protein sequence ID" value="EGG40607.1"/>
    <property type="molecule type" value="Genomic_DNA"/>
</dbReference>
<protein>
    <submittedName>
        <fullName evidence="1">Uncharacterized protein</fullName>
    </submittedName>
</protein>
<proteinExistence type="predicted"/>
<organism evidence="1 2">
    <name type="scientific">Streptococcus sanguinis SK1087</name>
    <dbReference type="NCBI Taxonomy" id="888824"/>
    <lineage>
        <taxon>Bacteria</taxon>
        <taxon>Bacillati</taxon>
        <taxon>Bacillota</taxon>
        <taxon>Bacilli</taxon>
        <taxon>Lactobacillales</taxon>
        <taxon>Streptococcaceae</taxon>
        <taxon>Streptococcus</taxon>
    </lineage>
</organism>